<comment type="similarity">
    <text evidence="1">Belongs to the NmrA-type oxidoreductase family.</text>
</comment>
<proteinExistence type="inferred from homology"/>
<dbReference type="Proteomes" id="UP001250858">
    <property type="component" value="Chromosome"/>
</dbReference>
<dbReference type="EMBL" id="CP133762">
    <property type="protein sequence ID" value="WMX49142.1"/>
    <property type="molecule type" value="Genomic_DNA"/>
</dbReference>
<protein>
    <recommendedName>
        <fullName evidence="3">NmrA-like domain-containing protein</fullName>
    </recommendedName>
</protein>
<dbReference type="PANTHER" id="PTHR42748">
    <property type="entry name" value="NITROGEN METABOLITE REPRESSION PROTEIN NMRA FAMILY MEMBER"/>
    <property type="match status" value="1"/>
</dbReference>
<evidence type="ECO:0000256" key="1">
    <source>
        <dbReference type="ARBA" id="ARBA00006328"/>
    </source>
</evidence>
<dbReference type="RefSeq" id="WP_309550318.1">
    <property type="nucleotide sequence ID" value="NZ_CP133762.1"/>
</dbReference>
<name>A0ABY9S4F2_9ACTN</name>
<gene>
    <name evidence="4" type="ORF">RGF97_11545</name>
</gene>
<keyword evidence="5" id="KW-1185">Reference proteome</keyword>
<accession>A0ABY9S4F2</accession>
<evidence type="ECO:0000313" key="4">
    <source>
        <dbReference type="EMBL" id="WMX49142.1"/>
    </source>
</evidence>
<evidence type="ECO:0000259" key="3">
    <source>
        <dbReference type="Pfam" id="PF05368"/>
    </source>
</evidence>
<dbReference type="Pfam" id="PF05368">
    <property type="entry name" value="NmrA"/>
    <property type="match status" value="1"/>
</dbReference>
<organism evidence="4 5">
    <name type="scientific">Streptomyces roseicoloratus</name>
    <dbReference type="NCBI Taxonomy" id="2508722"/>
    <lineage>
        <taxon>Bacteria</taxon>
        <taxon>Bacillati</taxon>
        <taxon>Actinomycetota</taxon>
        <taxon>Actinomycetes</taxon>
        <taxon>Kitasatosporales</taxon>
        <taxon>Streptomycetaceae</taxon>
        <taxon>Streptomyces</taxon>
    </lineage>
</organism>
<dbReference type="Gene3D" id="3.40.50.720">
    <property type="entry name" value="NAD(P)-binding Rossmann-like Domain"/>
    <property type="match status" value="1"/>
</dbReference>
<sequence length="164" mass="17161">MDGDRPAAFMDNFAHGWTLEGLREGSFAWPLPAGTPLTLIPAADIGAFAALALRRRDGFTGRRVDIASDERTSGEMAAVLASAAGRPVAHHEVPLGVVRRHSADLAAMFAYFAGPGLAVDVAGLRRAYPEVGWHSFADWAAGQDWAGLLGPVRSAGNGSLTPAV</sequence>
<reference evidence="4 5" key="1">
    <citation type="submission" date="2023-09" db="EMBL/GenBank/DDBJ databases">
        <title>Complete genome of Streptomyces roseicoloratus T14.</title>
        <authorList>
            <person name="Bashizi T."/>
            <person name="Kim M.-J."/>
            <person name="Lee G."/>
            <person name="Tagele S.B."/>
            <person name="Shin J.-H."/>
        </authorList>
    </citation>
    <scope>NUCLEOTIDE SEQUENCE [LARGE SCALE GENOMIC DNA]</scope>
    <source>
        <strain evidence="4 5">T14</strain>
    </source>
</reference>
<evidence type="ECO:0000256" key="2">
    <source>
        <dbReference type="ARBA" id="ARBA00022857"/>
    </source>
</evidence>
<dbReference type="InterPro" id="IPR051164">
    <property type="entry name" value="NmrA-like_oxidored"/>
</dbReference>
<dbReference type="InterPro" id="IPR036291">
    <property type="entry name" value="NAD(P)-bd_dom_sf"/>
</dbReference>
<dbReference type="SUPFAM" id="SSF51735">
    <property type="entry name" value="NAD(P)-binding Rossmann-fold domains"/>
    <property type="match status" value="1"/>
</dbReference>
<feature type="domain" description="NmrA-like" evidence="3">
    <location>
        <begin position="6"/>
        <end position="113"/>
    </location>
</feature>
<keyword evidence="2" id="KW-0521">NADP</keyword>
<evidence type="ECO:0000313" key="5">
    <source>
        <dbReference type="Proteomes" id="UP001250858"/>
    </source>
</evidence>
<dbReference type="InterPro" id="IPR008030">
    <property type="entry name" value="NmrA-like"/>
</dbReference>
<dbReference type="PANTHER" id="PTHR42748:SF7">
    <property type="entry name" value="NMRA LIKE REDOX SENSOR 1-RELATED"/>
    <property type="match status" value="1"/>
</dbReference>